<dbReference type="EMBL" id="JBJJXE010000004">
    <property type="protein sequence ID" value="MFL1732131.1"/>
    <property type="molecule type" value="Genomic_DNA"/>
</dbReference>
<comment type="caution">
    <text evidence="2">The sequence shown here is derived from an EMBL/GenBank/DDBJ whole genome shotgun (WGS) entry which is preliminary data.</text>
</comment>
<evidence type="ECO:0000313" key="3">
    <source>
        <dbReference type="Proteomes" id="UP001624684"/>
    </source>
</evidence>
<reference evidence="2 3" key="1">
    <citation type="submission" date="2024-11" db="EMBL/GenBank/DDBJ databases">
        <title>First Report of Moraxella oculi in Brazil in an Infectious Bovine Keratoconjunctivitis Outbreak.</title>
        <authorList>
            <person name="Carvalho C.V."/>
            <person name="Domingues R."/>
            <person name="Coutinho C."/>
            <person name="Honorio N.T.B.S."/>
            <person name="Faza D.R.L.R."/>
            <person name="Carvalho W.A."/>
            <person name="Machado A.B.F."/>
            <person name="Martins M.F."/>
            <person name="Gaspar E.B."/>
        </authorList>
    </citation>
    <scope>NUCLEOTIDE SEQUENCE [LARGE SCALE GENOMIC DNA]</scope>
    <source>
        <strain evidence="2 3">2117LE</strain>
    </source>
</reference>
<protein>
    <submittedName>
        <fullName evidence="2">Uncharacterized protein</fullName>
    </submittedName>
</protein>
<keyword evidence="3" id="KW-1185">Reference proteome</keyword>
<organism evidence="2 3">
    <name type="scientific">Moraxella oculi</name>
    <dbReference type="NCBI Taxonomy" id="2940516"/>
    <lineage>
        <taxon>Bacteria</taxon>
        <taxon>Pseudomonadati</taxon>
        <taxon>Pseudomonadota</taxon>
        <taxon>Gammaproteobacteria</taxon>
        <taxon>Moraxellales</taxon>
        <taxon>Moraxellaceae</taxon>
        <taxon>Moraxella</taxon>
    </lineage>
</organism>
<dbReference type="RefSeq" id="WP_249100769.1">
    <property type="nucleotide sequence ID" value="NZ_JAMBAQ010000012.1"/>
</dbReference>
<accession>A0ABW8U4R5</accession>
<feature type="signal peptide" evidence="1">
    <location>
        <begin position="1"/>
        <end position="22"/>
    </location>
</feature>
<keyword evidence="1" id="KW-0732">Signal</keyword>
<sequence>MHILNKLLAGALTASICMTASAASGTTNTTESNTVATQAKEPTNKEKAAFGICNIVVDGVFNIAAMRQDGISQSDAQSQFKKASDALVKEFGDDEVTSFIKEFWQHGLNEIYKEQIEQTDDKKQNFVHAASADAAHACLDILLGNESKANTPNK</sequence>
<feature type="chain" id="PRO_5045223807" evidence="1">
    <location>
        <begin position="23"/>
        <end position="154"/>
    </location>
</feature>
<name>A0ABW8U4R5_9GAMM</name>
<dbReference type="Proteomes" id="UP001624684">
    <property type="component" value="Unassembled WGS sequence"/>
</dbReference>
<evidence type="ECO:0000256" key="1">
    <source>
        <dbReference type="SAM" id="SignalP"/>
    </source>
</evidence>
<proteinExistence type="predicted"/>
<evidence type="ECO:0000313" key="2">
    <source>
        <dbReference type="EMBL" id="MFL1732131.1"/>
    </source>
</evidence>
<gene>
    <name evidence="2" type="ORF">ACJHVH_03835</name>
</gene>